<comment type="subcellular location">
    <subcellularLocation>
        <location evidence="1">Nucleus</location>
    </subcellularLocation>
</comment>
<keyword evidence="4" id="KW-0539">Nucleus</keyword>
<dbReference type="Proteomes" id="UP001295684">
    <property type="component" value="Unassembled WGS sequence"/>
</dbReference>
<comment type="caution">
    <text evidence="6">The sequence shown here is derived from an EMBL/GenBank/DDBJ whole genome shotgun (WGS) entry which is preliminary data.</text>
</comment>
<evidence type="ECO:0000256" key="1">
    <source>
        <dbReference type="ARBA" id="ARBA00004123"/>
    </source>
</evidence>
<evidence type="ECO:0000313" key="6">
    <source>
        <dbReference type="EMBL" id="CAI2378186.1"/>
    </source>
</evidence>
<keyword evidence="7" id="KW-1185">Reference proteome</keyword>
<evidence type="ECO:0000313" key="7">
    <source>
        <dbReference type="Proteomes" id="UP001295684"/>
    </source>
</evidence>
<proteinExistence type="inferred from homology"/>
<evidence type="ECO:0000256" key="3">
    <source>
        <dbReference type="ARBA" id="ARBA00022737"/>
    </source>
</evidence>
<protein>
    <submittedName>
        <fullName evidence="6">Uncharacterized protein</fullName>
    </submittedName>
</protein>
<dbReference type="InterPro" id="IPR044640">
    <property type="entry name" value="RU2A"/>
</dbReference>
<gene>
    <name evidence="6" type="ORF">ECRASSUSDP1_LOCUS19581</name>
</gene>
<dbReference type="GO" id="GO:0005634">
    <property type="term" value="C:nucleus"/>
    <property type="evidence" value="ECO:0007669"/>
    <property type="project" value="UniProtKB-SubCell"/>
</dbReference>
<dbReference type="AlphaFoldDB" id="A0AAD2D2W1"/>
<evidence type="ECO:0000256" key="5">
    <source>
        <dbReference type="ARBA" id="ARBA00024196"/>
    </source>
</evidence>
<sequence>MRITAELMSKSNQFLNAVGEFHIDLRGLKIPYIENLALSKDQFGCIDLTENDLVHIPILPELKRLKTMILSDNRISTIEPGFSEKCKGIENIVLMNNKIADFSEIDNLSGCKGLKRLALHGNIVTKQEHYRLYCISKIPSLKILDFGKVTLKERVAAREMFGEIKGQEFVEELKKKQKILKEKSKMTKEGKQRRQRAIELKQMIEKAETLEEIMQIEKEMNDGKYEEILKEMEEEEAKQQ</sequence>
<dbReference type="Gene3D" id="3.80.10.10">
    <property type="entry name" value="Ribonuclease Inhibitor"/>
    <property type="match status" value="1"/>
</dbReference>
<evidence type="ECO:0000256" key="4">
    <source>
        <dbReference type="ARBA" id="ARBA00023242"/>
    </source>
</evidence>
<dbReference type="PANTHER" id="PTHR10552:SF6">
    <property type="entry name" value="U2 SMALL NUCLEAR RIBONUCLEOPROTEIN A"/>
    <property type="match status" value="1"/>
</dbReference>
<name>A0AAD2D2W1_EUPCR</name>
<dbReference type="GO" id="GO:0000398">
    <property type="term" value="P:mRNA splicing, via spliceosome"/>
    <property type="evidence" value="ECO:0007669"/>
    <property type="project" value="InterPro"/>
</dbReference>
<reference evidence="6" key="1">
    <citation type="submission" date="2023-07" db="EMBL/GenBank/DDBJ databases">
        <authorList>
            <consortium name="AG Swart"/>
            <person name="Singh M."/>
            <person name="Singh A."/>
            <person name="Seah K."/>
            <person name="Emmerich C."/>
        </authorList>
    </citation>
    <scope>NUCLEOTIDE SEQUENCE</scope>
    <source>
        <strain evidence="6">DP1</strain>
    </source>
</reference>
<organism evidence="6 7">
    <name type="scientific">Euplotes crassus</name>
    <dbReference type="NCBI Taxonomy" id="5936"/>
    <lineage>
        <taxon>Eukaryota</taxon>
        <taxon>Sar</taxon>
        <taxon>Alveolata</taxon>
        <taxon>Ciliophora</taxon>
        <taxon>Intramacronucleata</taxon>
        <taxon>Spirotrichea</taxon>
        <taxon>Hypotrichia</taxon>
        <taxon>Euplotida</taxon>
        <taxon>Euplotidae</taxon>
        <taxon>Moneuplotes</taxon>
    </lineage>
</organism>
<dbReference type="GO" id="GO:0030620">
    <property type="term" value="F:U2 snRNA binding"/>
    <property type="evidence" value="ECO:0007669"/>
    <property type="project" value="InterPro"/>
</dbReference>
<evidence type="ECO:0000256" key="2">
    <source>
        <dbReference type="ARBA" id="ARBA00022614"/>
    </source>
</evidence>
<dbReference type="EMBL" id="CAMPGE010019885">
    <property type="protein sequence ID" value="CAI2378186.1"/>
    <property type="molecule type" value="Genomic_DNA"/>
</dbReference>
<keyword evidence="3" id="KW-0677">Repeat</keyword>
<dbReference type="SUPFAM" id="SSF52058">
    <property type="entry name" value="L domain-like"/>
    <property type="match status" value="1"/>
</dbReference>
<dbReference type="PANTHER" id="PTHR10552">
    <property type="entry name" value="U2 SMALL NUCLEAR RIBONUCLEOPROTEIN A"/>
    <property type="match status" value="1"/>
</dbReference>
<dbReference type="InterPro" id="IPR032675">
    <property type="entry name" value="LRR_dom_sf"/>
</dbReference>
<comment type="similarity">
    <text evidence="5">Belongs to the U2 small nuclear ribonucleoprotein A family.</text>
</comment>
<dbReference type="Pfam" id="PF14580">
    <property type="entry name" value="LRR_9"/>
    <property type="match status" value="1"/>
</dbReference>
<accession>A0AAD2D2W1</accession>
<keyword evidence="2" id="KW-0433">Leucine-rich repeat</keyword>